<evidence type="ECO:0000313" key="2">
    <source>
        <dbReference type="EMBL" id="UUX47959.1"/>
    </source>
</evidence>
<dbReference type="EMBL" id="CP102480">
    <property type="protein sequence ID" value="UUX47959.1"/>
    <property type="molecule type" value="Genomic_DNA"/>
</dbReference>
<organism evidence="2 3">
    <name type="scientific">Nisaea acidiphila</name>
    <dbReference type="NCBI Taxonomy" id="1862145"/>
    <lineage>
        <taxon>Bacteria</taxon>
        <taxon>Pseudomonadati</taxon>
        <taxon>Pseudomonadota</taxon>
        <taxon>Alphaproteobacteria</taxon>
        <taxon>Rhodospirillales</taxon>
        <taxon>Thalassobaculaceae</taxon>
        <taxon>Nisaea</taxon>
    </lineage>
</organism>
<evidence type="ECO:0000259" key="1">
    <source>
        <dbReference type="Pfam" id="PF04248"/>
    </source>
</evidence>
<dbReference type="RefSeq" id="WP_257766468.1">
    <property type="nucleotide sequence ID" value="NZ_CP102480.1"/>
</dbReference>
<keyword evidence="3" id="KW-1185">Reference proteome</keyword>
<dbReference type="InterPro" id="IPR007361">
    <property type="entry name" value="DUF427"/>
</dbReference>
<dbReference type="PANTHER" id="PTHR34310:SF5">
    <property type="entry name" value="DUF427 DOMAIN PROTEIN (AFU_ORTHOLOGUE AFUA_3G02220)"/>
    <property type="match status" value="1"/>
</dbReference>
<dbReference type="KEGG" id="naci:NUH88_11060"/>
<gene>
    <name evidence="2" type="ORF">NUH88_11060</name>
</gene>
<protein>
    <submittedName>
        <fullName evidence="2">DUF427 domain-containing protein</fullName>
    </submittedName>
</protein>
<dbReference type="Pfam" id="PF04248">
    <property type="entry name" value="NTP_transf_9"/>
    <property type="match status" value="1"/>
</dbReference>
<dbReference type="Gene3D" id="2.170.150.40">
    <property type="entry name" value="Domain of unknown function (DUF427)"/>
    <property type="match status" value="1"/>
</dbReference>
<evidence type="ECO:0000313" key="3">
    <source>
        <dbReference type="Proteomes" id="UP001060336"/>
    </source>
</evidence>
<reference evidence="2" key="1">
    <citation type="submission" date="2022-08" db="EMBL/GenBank/DDBJ databases">
        <title>Nisaea acidiphila sp. nov., isolated from a marine algal debris and emended description of the genus Nisaea Urios et al. 2008.</title>
        <authorList>
            <person name="Kwon K."/>
        </authorList>
    </citation>
    <scope>NUCLEOTIDE SEQUENCE</scope>
    <source>
        <strain evidence="2">MEBiC11861</strain>
    </source>
</reference>
<sequence length="101" mass="11798">MFDQVLVARIGDTEIARAAERETLTIEGSVYFPPETVNFELLRESEMRTRCPWRGEALYYDVLDQDRIVTNAAWSYPRPTKKAARIRNFVSFWKEVIVSPL</sequence>
<name>A0A9J7ALB8_9PROT</name>
<proteinExistence type="predicted"/>
<dbReference type="InterPro" id="IPR038694">
    <property type="entry name" value="DUF427_sf"/>
</dbReference>
<accession>A0A9J7ALB8</accession>
<dbReference type="PANTHER" id="PTHR34310">
    <property type="entry name" value="DUF427 DOMAIN PROTEIN (AFU_ORTHOLOGUE AFUA_3G02220)"/>
    <property type="match status" value="1"/>
</dbReference>
<dbReference type="Proteomes" id="UP001060336">
    <property type="component" value="Chromosome"/>
</dbReference>
<dbReference type="AlphaFoldDB" id="A0A9J7ALB8"/>
<feature type="domain" description="DUF427" evidence="1">
    <location>
        <begin position="8"/>
        <end position="95"/>
    </location>
</feature>